<keyword evidence="5" id="KW-0407">Ion channel</keyword>
<keyword evidence="4" id="KW-0406">Ion transport</keyword>
<reference evidence="7 8" key="1">
    <citation type="journal article" date="2018" name="Mol. Genet. Genomics">
        <title>The red deer Cervus elaphus genome CerEla1.0: sequencing, annotating, genes, and chromosomes.</title>
        <authorList>
            <person name="Bana N.A."/>
            <person name="Nyiri A."/>
            <person name="Nagy J."/>
            <person name="Frank K."/>
            <person name="Nagy T."/>
            <person name="Steger V."/>
            <person name="Schiller M."/>
            <person name="Lakatos P."/>
            <person name="Sugar L."/>
            <person name="Horn P."/>
            <person name="Barta E."/>
            <person name="Orosz L."/>
        </authorList>
    </citation>
    <scope>NUCLEOTIDE SEQUENCE [LARGE SCALE GENOMIC DNA]</scope>
    <source>
        <strain evidence="7">Hungarian</strain>
    </source>
</reference>
<feature type="coiled-coil region" evidence="6">
    <location>
        <begin position="26"/>
        <end position="61"/>
    </location>
</feature>
<keyword evidence="2" id="KW-0106">Calcium</keyword>
<dbReference type="PANTHER" id="PTHR10117">
    <property type="entry name" value="TRANSIENT RECEPTOR POTENTIAL CHANNEL"/>
    <property type="match status" value="1"/>
</dbReference>
<evidence type="ECO:0000256" key="5">
    <source>
        <dbReference type="ARBA" id="ARBA00023303"/>
    </source>
</evidence>
<dbReference type="Proteomes" id="UP000242450">
    <property type="component" value="Chromosome 1"/>
</dbReference>
<evidence type="ECO:0000256" key="2">
    <source>
        <dbReference type="ARBA" id="ARBA00022568"/>
    </source>
</evidence>
<keyword evidence="3" id="KW-0107">Calcium channel</keyword>
<keyword evidence="8" id="KW-1185">Reference proteome</keyword>
<proteinExistence type="predicted"/>
<protein>
    <submittedName>
        <fullName evidence="7">TRPC6</fullName>
    </submittedName>
</protein>
<dbReference type="EMBL" id="MKHE01000001">
    <property type="protein sequence ID" value="OWK18148.1"/>
    <property type="molecule type" value="Genomic_DNA"/>
</dbReference>
<evidence type="ECO:0000256" key="3">
    <source>
        <dbReference type="ARBA" id="ARBA00022673"/>
    </source>
</evidence>
<evidence type="ECO:0000256" key="1">
    <source>
        <dbReference type="ARBA" id="ARBA00022448"/>
    </source>
</evidence>
<dbReference type="GO" id="GO:0034703">
    <property type="term" value="C:cation channel complex"/>
    <property type="evidence" value="ECO:0007669"/>
    <property type="project" value="TreeGrafter"/>
</dbReference>
<keyword evidence="2" id="KW-0109">Calcium transport</keyword>
<dbReference type="GO" id="GO:0005886">
    <property type="term" value="C:plasma membrane"/>
    <property type="evidence" value="ECO:0007669"/>
    <property type="project" value="TreeGrafter"/>
</dbReference>
<dbReference type="GO" id="GO:0007338">
    <property type="term" value="P:single fertilization"/>
    <property type="evidence" value="ECO:0007669"/>
    <property type="project" value="TreeGrafter"/>
</dbReference>
<keyword evidence="6" id="KW-0175">Coiled coil</keyword>
<dbReference type="OrthoDB" id="9835792at2759"/>
<evidence type="ECO:0000313" key="8">
    <source>
        <dbReference type="Proteomes" id="UP000242450"/>
    </source>
</evidence>
<dbReference type="InterPro" id="IPR002153">
    <property type="entry name" value="TRPC_channel"/>
</dbReference>
<dbReference type="GO" id="GO:0070679">
    <property type="term" value="F:inositol 1,4,5 trisphosphate binding"/>
    <property type="evidence" value="ECO:0007669"/>
    <property type="project" value="TreeGrafter"/>
</dbReference>
<evidence type="ECO:0000313" key="7">
    <source>
        <dbReference type="EMBL" id="OWK18148.1"/>
    </source>
</evidence>
<dbReference type="PANTHER" id="PTHR10117:SF7">
    <property type="entry name" value="SHORT TRANSIENT RECEPTOR POTENTIAL CHANNEL 6"/>
    <property type="match status" value="1"/>
</dbReference>
<evidence type="ECO:0000256" key="4">
    <source>
        <dbReference type="ARBA" id="ARBA00023065"/>
    </source>
</evidence>
<dbReference type="GO" id="GO:0051480">
    <property type="term" value="P:regulation of cytosolic calcium ion concentration"/>
    <property type="evidence" value="ECO:0007669"/>
    <property type="project" value="TreeGrafter"/>
</dbReference>
<organism evidence="7 8">
    <name type="scientific">Cervus elaphus hippelaphus</name>
    <name type="common">European red deer</name>
    <dbReference type="NCBI Taxonomy" id="46360"/>
    <lineage>
        <taxon>Eukaryota</taxon>
        <taxon>Metazoa</taxon>
        <taxon>Chordata</taxon>
        <taxon>Craniata</taxon>
        <taxon>Vertebrata</taxon>
        <taxon>Euteleostomi</taxon>
        <taxon>Mammalia</taxon>
        <taxon>Eutheria</taxon>
        <taxon>Laurasiatheria</taxon>
        <taxon>Artiodactyla</taxon>
        <taxon>Ruminantia</taxon>
        <taxon>Pecora</taxon>
        <taxon>Cervidae</taxon>
        <taxon>Cervinae</taxon>
        <taxon>Cervus</taxon>
    </lineage>
</organism>
<gene>
    <name evidence="7" type="ORF">Celaphus_00008853</name>
</gene>
<dbReference type="GO" id="GO:0015279">
    <property type="term" value="F:store-operated calcium channel activity"/>
    <property type="evidence" value="ECO:0007669"/>
    <property type="project" value="TreeGrafter"/>
</dbReference>
<comment type="caution">
    <text evidence="7">The sequence shown here is derived from an EMBL/GenBank/DDBJ whole genome shotgun (WGS) entry which is preliminary data.</text>
</comment>
<accession>A0A212DIT1</accession>
<dbReference type="AlphaFoldDB" id="A0A212DIT1"/>
<keyword evidence="1" id="KW-0813">Transport</keyword>
<evidence type="ECO:0000256" key="6">
    <source>
        <dbReference type="SAM" id="Coils"/>
    </source>
</evidence>
<name>A0A212DIT1_CEREH</name>
<sequence length="73" mass="8641">MKRLIKRYVLQAQIDKESDEVNEGELKEIKQDISSLRYELLEEKTQNSEDLAELIRKLGEKLSMESNQEESNR</sequence>